<dbReference type="PANTHER" id="PTHR35539:SF1">
    <property type="entry name" value="CDNA SEQUENCE BC048562"/>
    <property type="match status" value="1"/>
</dbReference>
<feature type="compositionally biased region" description="Polar residues" evidence="1">
    <location>
        <begin position="252"/>
        <end position="261"/>
    </location>
</feature>
<evidence type="ECO:0000259" key="2">
    <source>
        <dbReference type="Pfam" id="PF15115"/>
    </source>
</evidence>
<reference evidence="3" key="1">
    <citation type="submission" date="2021-02" db="EMBL/GenBank/DDBJ databases">
        <authorList>
            <person name="Nowell W R."/>
        </authorList>
    </citation>
    <scope>NUCLEOTIDE SEQUENCE</scope>
</reference>
<organism evidence="3 7">
    <name type="scientific">Didymodactylos carnosus</name>
    <dbReference type="NCBI Taxonomy" id="1234261"/>
    <lineage>
        <taxon>Eukaryota</taxon>
        <taxon>Metazoa</taxon>
        <taxon>Spiralia</taxon>
        <taxon>Gnathifera</taxon>
        <taxon>Rotifera</taxon>
        <taxon>Eurotatoria</taxon>
        <taxon>Bdelloidea</taxon>
        <taxon>Philodinida</taxon>
        <taxon>Philodinidae</taxon>
        <taxon>Didymodactylos</taxon>
    </lineage>
</organism>
<evidence type="ECO:0000313" key="4">
    <source>
        <dbReference type="EMBL" id="CAF1416856.1"/>
    </source>
</evidence>
<sequence>MSQVQVRQIPIGPTSDIQRLIGTWYSSGYYGHFRSKSRLELSNYFRQLAKPLPPKKFSKRQSAEAVEHPFSRHDNRFKFESDPLVFGTGFGKRKAKTNIRGAFDPLFISWVPKGSEKYTEETKPTAYQDDYSHETSTKLLSVTQIPQDVSANDTAVECVKEPLGKSVYKSVYGHGQPDIEQSKQTRAETFQRFLTTRTRRLQLQNQQAVDNASKGGRRTTVAQCLCWNDGTIKIEPVSLQPRTREQPEQQQAKPLQSTGPTLFQKRAQSAGPCLTTTSRMQQQSIEPDQTFKSQSINLFSASANNNESPVKTFTMKPLQQDYNTPTNVGNVEPNHFCQVEKPTSTSRAHYTCQNFGLITTPLRTQPPPQLPPRAATAFEISHSMDSLISKYC</sequence>
<dbReference type="AlphaFoldDB" id="A0A813NNB1"/>
<evidence type="ECO:0000313" key="6">
    <source>
        <dbReference type="EMBL" id="CAF4218893.1"/>
    </source>
</evidence>
<evidence type="ECO:0000313" key="7">
    <source>
        <dbReference type="Proteomes" id="UP000663829"/>
    </source>
</evidence>
<dbReference type="PANTHER" id="PTHR35539">
    <property type="entry name" value="CDNA SEQUENCE BC048562"/>
    <property type="match status" value="1"/>
</dbReference>
<evidence type="ECO:0000256" key="1">
    <source>
        <dbReference type="SAM" id="MobiDB-lite"/>
    </source>
</evidence>
<dbReference type="EMBL" id="CAJNOQ010000023">
    <property type="protein sequence ID" value="CAF0742172.1"/>
    <property type="molecule type" value="Genomic_DNA"/>
</dbReference>
<accession>A0A813NNB1</accession>
<dbReference type="EMBL" id="CAJOBC010000023">
    <property type="protein sequence ID" value="CAF3520607.1"/>
    <property type="molecule type" value="Genomic_DNA"/>
</dbReference>
<dbReference type="EMBL" id="CAJOBA010049005">
    <property type="protein sequence ID" value="CAF4218893.1"/>
    <property type="molecule type" value="Genomic_DNA"/>
</dbReference>
<dbReference type="Proteomes" id="UP000663829">
    <property type="component" value="Unassembled WGS sequence"/>
</dbReference>
<dbReference type="Proteomes" id="UP000682733">
    <property type="component" value="Unassembled WGS sequence"/>
</dbReference>
<dbReference type="Proteomes" id="UP000681722">
    <property type="component" value="Unassembled WGS sequence"/>
</dbReference>
<evidence type="ECO:0000313" key="5">
    <source>
        <dbReference type="EMBL" id="CAF3520607.1"/>
    </source>
</evidence>
<comment type="caution">
    <text evidence="3">The sequence shown here is derived from an EMBL/GenBank/DDBJ whole genome shotgun (WGS) entry which is preliminary data.</text>
</comment>
<dbReference type="OrthoDB" id="10045229at2759"/>
<gene>
    <name evidence="3" type="ORF">GPM918_LOCUS332</name>
    <name evidence="4" type="ORF">OVA965_LOCUS33559</name>
    <name evidence="5" type="ORF">SRO942_LOCUS333</name>
    <name evidence="6" type="ORF">TMI583_LOCUS34450</name>
</gene>
<dbReference type="Proteomes" id="UP000677228">
    <property type="component" value="Unassembled WGS sequence"/>
</dbReference>
<evidence type="ECO:0000313" key="3">
    <source>
        <dbReference type="EMBL" id="CAF0742172.1"/>
    </source>
</evidence>
<feature type="region of interest" description="Disordered" evidence="1">
    <location>
        <begin position="237"/>
        <end position="261"/>
    </location>
</feature>
<keyword evidence="7" id="KW-1185">Reference proteome</keyword>
<dbReference type="InterPro" id="IPR029369">
    <property type="entry name" value="HDNR"/>
</dbReference>
<proteinExistence type="predicted"/>
<feature type="domain" description="Domain of unknown function with conserved HDNR motif" evidence="2">
    <location>
        <begin position="22"/>
        <end position="154"/>
    </location>
</feature>
<protein>
    <recommendedName>
        <fullName evidence="2">Domain of unknown function with conserved HDNR motif domain-containing protein</fullName>
    </recommendedName>
</protein>
<dbReference type="EMBL" id="CAJNOK010027252">
    <property type="protein sequence ID" value="CAF1416856.1"/>
    <property type="molecule type" value="Genomic_DNA"/>
</dbReference>
<dbReference type="Pfam" id="PF15115">
    <property type="entry name" value="HDNR"/>
    <property type="match status" value="1"/>
</dbReference>
<name>A0A813NNB1_9BILA</name>